<proteinExistence type="predicted"/>
<evidence type="ECO:0000313" key="1">
    <source>
        <dbReference type="EMBL" id="MED6209674.1"/>
    </source>
</evidence>
<evidence type="ECO:0000313" key="2">
    <source>
        <dbReference type="Proteomes" id="UP001341840"/>
    </source>
</evidence>
<name>A0ABU6YHQ3_9FABA</name>
<dbReference type="EMBL" id="JASCZI010242117">
    <property type="protein sequence ID" value="MED6209675.1"/>
    <property type="molecule type" value="Genomic_DNA"/>
</dbReference>
<comment type="caution">
    <text evidence="1">The sequence shown here is derived from an EMBL/GenBank/DDBJ whole genome shotgun (WGS) entry which is preliminary data.</text>
</comment>
<sequence>MKHKAQKDDDYDGYANYSPNNNYQQDGLTFRINIPRVIKLTLPNLPIELPFPNFGTPYYNARMDIPTGNYYYQPDNIQSFGYQQPSSLEQTENFEDGSIIGNRKVMRPSNKDFYSGRW</sequence>
<accession>A0ABU6YHQ3</accession>
<reference evidence="1" key="2">
    <citation type="submission" date="2023-01" db="EMBL/GenBank/DDBJ databases">
        <authorList>
            <person name="Ferreira-Neto J.R.C."/>
            <person name="Da Silva M.D."/>
            <person name="Binneck E."/>
            <person name="De Melo N.F."/>
            <person name="Da Silva R.H."/>
            <person name="De Melo A.L.T.M."/>
            <person name="Pandolfi V."/>
            <person name="Bustamante F.O."/>
            <person name="Brasileiro-Vidal A.C."/>
            <person name="Benko-Iseppon A.M."/>
        </authorList>
    </citation>
    <scope>NUCLEOTIDE SEQUENCE</scope>
    <source>
        <tissue evidence="1">Leaves</tissue>
    </source>
</reference>
<dbReference type="Proteomes" id="UP001341840">
    <property type="component" value="Unassembled WGS sequence"/>
</dbReference>
<keyword evidence="2" id="KW-1185">Reference proteome</keyword>
<dbReference type="EMBL" id="JASCZI010242117">
    <property type="protein sequence ID" value="MED6209674.1"/>
    <property type="molecule type" value="Genomic_DNA"/>
</dbReference>
<reference evidence="1 2" key="1">
    <citation type="journal article" date="2023" name="Plants (Basel)">
        <title>Bridging the Gap: Combining Genomics and Transcriptomics Approaches to Understand Stylosanthes scabra, an Orphan Legume from the Brazilian Caatinga.</title>
        <authorList>
            <person name="Ferreira-Neto J.R.C."/>
            <person name="da Silva M.D."/>
            <person name="Binneck E."/>
            <person name="de Melo N.F."/>
            <person name="da Silva R.H."/>
            <person name="de Melo A.L.T.M."/>
            <person name="Pandolfi V."/>
            <person name="Bustamante F.O."/>
            <person name="Brasileiro-Vidal A.C."/>
            <person name="Benko-Iseppon A.M."/>
        </authorList>
    </citation>
    <scope>NUCLEOTIDE SEQUENCE [LARGE SCALE GENOMIC DNA]</scope>
    <source>
        <tissue evidence="1">Leaves</tissue>
    </source>
</reference>
<organism evidence="1 2">
    <name type="scientific">Stylosanthes scabra</name>
    <dbReference type="NCBI Taxonomy" id="79078"/>
    <lineage>
        <taxon>Eukaryota</taxon>
        <taxon>Viridiplantae</taxon>
        <taxon>Streptophyta</taxon>
        <taxon>Embryophyta</taxon>
        <taxon>Tracheophyta</taxon>
        <taxon>Spermatophyta</taxon>
        <taxon>Magnoliopsida</taxon>
        <taxon>eudicotyledons</taxon>
        <taxon>Gunneridae</taxon>
        <taxon>Pentapetalae</taxon>
        <taxon>rosids</taxon>
        <taxon>fabids</taxon>
        <taxon>Fabales</taxon>
        <taxon>Fabaceae</taxon>
        <taxon>Papilionoideae</taxon>
        <taxon>50 kb inversion clade</taxon>
        <taxon>dalbergioids sensu lato</taxon>
        <taxon>Dalbergieae</taxon>
        <taxon>Pterocarpus clade</taxon>
        <taxon>Stylosanthes</taxon>
    </lineage>
</organism>
<protein>
    <submittedName>
        <fullName evidence="1">Uncharacterized protein</fullName>
    </submittedName>
</protein>
<gene>
    <name evidence="1" type="ORF">PIB30_057014</name>
</gene>